<protein>
    <submittedName>
        <fullName evidence="2">Uncharacterized protein</fullName>
    </submittedName>
</protein>
<dbReference type="KEGG" id="gai:IMCC3135_29440"/>
<name>A0A2Z2P1A8_9GAMM</name>
<evidence type="ECO:0000313" key="2">
    <source>
        <dbReference type="EMBL" id="ASJ75938.1"/>
    </source>
</evidence>
<sequence length="261" mass="27918">MKKREYRRYTVICVVTIANTLLMTSSLHAQERTPFAEALTETTKEFLSDRGRTGSLIGSIIAGAAVANPLAPLLGSVAGFMIGKSSAFSDKDNNASRRQAYNNRSLIPDGGGVQVTGLTGLTGNQSQASEQSILMAVPVDTGMEDPSEQPVVLGAANEAVFGNQPEQIEQTTLLDSTGQSRMGSQSGSRQIEQTVALGFPGETGAQNQFEDEVEEPIDQTVAMGLPENIQARINLQKQLAYACSNVEVSQPLSSNCYYYSQ</sequence>
<evidence type="ECO:0000256" key="1">
    <source>
        <dbReference type="SAM" id="SignalP"/>
    </source>
</evidence>
<gene>
    <name evidence="2" type="ORF">IMCC3135_29440</name>
</gene>
<feature type="signal peptide" evidence="1">
    <location>
        <begin position="1"/>
        <end position="29"/>
    </location>
</feature>
<feature type="chain" id="PRO_5016428321" evidence="1">
    <location>
        <begin position="30"/>
        <end position="261"/>
    </location>
</feature>
<proteinExistence type="predicted"/>
<dbReference type="EMBL" id="CP018632">
    <property type="protein sequence ID" value="ASJ75938.1"/>
    <property type="molecule type" value="Genomic_DNA"/>
</dbReference>
<keyword evidence="1" id="KW-0732">Signal</keyword>
<dbReference type="AlphaFoldDB" id="A0A2Z2P1A8"/>
<evidence type="ECO:0000313" key="3">
    <source>
        <dbReference type="Proteomes" id="UP000250079"/>
    </source>
</evidence>
<organism evidence="2 3">
    <name type="scientific">Granulosicoccus antarcticus IMCC3135</name>
    <dbReference type="NCBI Taxonomy" id="1192854"/>
    <lineage>
        <taxon>Bacteria</taxon>
        <taxon>Pseudomonadati</taxon>
        <taxon>Pseudomonadota</taxon>
        <taxon>Gammaproteobacteria</taxon>
        <taxon>Chromatiales</taxon>
        <taxon>Granulosicoccaceae</taxon>
        <taxon>Granulosicoccus</taxon>
    </lineage>
</organism>
<reference evidence="2 3" key="1">
    <citation type="submission" date="2016-12" db="EMBL/GenBank/DDBJ databases">
        <authorList>
            <person name="Song W.-J."/>
            <person name="Kurnit D.M."/>
        </authorList>
    </citation>
    <scope>NUCLEOTIDE SEQUENCE [LARGE SCALE GENOMIC DNA]</scope>
    <source>
        <strain evidence="2 3">IMCC3135</strain>
    </source>
</reference>
<keyword evidence="3" id="KW-1185">Reference proteome</keyword>
<dbReference type="Proteomes" id="UP000250079">
    <property type="component" value="Chromosome"/>
</dbReference>
<accession>A0A2Z2P1A8</accession>